<sequence length="196" mass="22559">MLTTSTYSCSNTWDTDALTEKKRPIGQLWKRMSKLFHRISTLSPPSILTNTSRASTTSGTSTSLDNEEMWTPPPFDSEPSSPYPSDHRYHPHSCYSHASYLPQSSLYTFNGGPSQPSPQPHPTNKNKRLRKSSQWEPPVQQPNKLVIPPYSPTYCQPNNFPYSNFYIKLPDGRYMLRYRDGNRNHLRTDIIDAQYI</sequence>
<comment type="caution">
    <text evidence="2">The sequence shown here is derived from an EMBL/GenBank/DDBJ whole genome shotgun (WGS) entry which is preliminary data.</text>
</comment>
<dbReference type="EMBL" id="MCGT01000002">
    <property type="protein sequence ID" value="ORX62467.1"/>
    <property type="molecule type" value="Genomic_DNA"/>
</dbReference>
<evidence type="ECO:0000313" key="3">
    <source>
        <dbReference type="Proteomes" id="UP000242146"/>
    </source>
</evidence>
<gene>
    <name evidence="2" type="ORF">DM01DRAFT_321307</name>
</gene>
<proteinExistence type="predicted"/>
<dbReference type="OrthoDB" id="2382382at2759"/>
<dbReference type="AlphaFoldDB" id="A0A1X2GWP7"/>
<evidence type="ECO:0000313" key="2">
    <source>
        <dbReference type="EMBL" id="ORX62467.1"/>
    </source>
</evidence>
<feature type="compositionally biased region" description="Low complexity" evidence="1">
    <location>
        <begin position="49"/>
        <end position="63"/>
    </location>
</feature>
<feature type="region of interest" description="Disordered" evidence="1">
    <location>
        <begin position="106"/>
        <end position="144"/>
    </location>
</feature>
<feature type="region of interest" description="Disordered" evidence="1">
    <location>
        <begin position="44"/>
        <end position="87"/>
    </location>
</feature>
<evidence type="ECO:0000256" key="1">
    <source>
        <dbReference type="SAM" id="MobiDB-lite"/>
    </source>
</evidence>
<name>A0A1X2GWP7_9FUNG</name>
<dbReference type="Proteomes" id="UP000242146">
    <property type="component" value="Unassembled WGS sequence"/>
</dbReference>
<accession>A0A1X2GWP7</accession>
<protein>
    <submittedName>
        <fullName evidence="2">Uncharacterized protein</fullName>
    </submittedName>
</protein>
<organism evidence="2 3">
    <name type="scientific">Hesseltinella vesiculosa</name>
    <dbReference type="NCBI Taxonomy" id="101127"/>
    <lineage>
        <taxon>Eukaryota</taxon>
        <taxon>Fungi</taxon>
        <taxon>Fungi incertae sedis</taxon>
        <taxon>Mucoromycota</taxon>
        <taxon>Mucoromycotina</taxon>
        <taxon>Mucoromycetes</taxon>
        <taxon>Mucorales</taxon>
        <taxon>Cunninghamellaceae</taxon>
        <taxon>Hesseltinella</taxon>
    </lineage>
</organism>
<keyword evidence="3" id="KW-1185">Reference proteome</keyword>
<reference evidence="2 3" key="1">
    <citation type="submission" date="2016-07" db="EMBL/GenBank/DDBJ databases">
        <title>Pervasive Adenine N6-methylation of Active Genes in Fungi.</title>
        <authorList>
            <consortium name="DOE Joint Genome Institute"/>
            <person name="Mondo S.J."/>
            <person name="Dannebaum R.O."/>
            <person name="Kuo R.C."/>
            <person name="Labutti K."/>
            <person name="Haridas S."/>
            <person name="Kuo A."/>
            <person name="Salamov A."/>
            <person name="Ahrendt S.R."/>
            <person name="Lipzen A."/>
            <person name="Sullivan W."/>
            <person name="Andreopoulos W.B."/>
            <person name="Clum A."/>
            <person name="Lindquist E."/>
            <person name="Daum C."/>
            <person name="Ramamoorthy G.K."/>
            <person name="Gryganskyi A."/>
            <person name="Culley D."/>
            <person name="Magnuson J.K."/>
            <person name="James T.Y."/>
            <person name="O'Malley M.A."/>
            <person name="Stajich J.E."/>
            <person name="Spatafora J.W."/>
            <person name="Visel A."/>
            <person name="Grigoriev I.V."/>
        </authorList>
    </citation>
    <scope>NUCLEOTIDE SEQUENCE [LARGE SCALE GENOMIC DNA]</scope>
    <source>
        <strain evidence="2 3">NRRL 3301</strain>
    </source>
</reference>